<dbReference type="Proteomes" id="UP000295497">
    <property type="component" value="Chromosome"/>
</dbReference>
<protein>
    <submittedName>
        <fullName evidence="1">Uncharacterized protein</fullName>
    </submittedName>
</protein>
<name>A0A4P2QRK0_SORCE</name>
<evidence type="ECO:0000313" key="1">
    <source>
        <dbReference type="EMBL" id="AUX32859.1"/>
    </source>
</evidence>
<dbReference type="EMBL" id="CP012672">
    <property type="protein sequence ID" value="AUX32859.1"/>
    <property type="molecule type" value="Genomic_DNA"/>
</dbReference>
<gene>
    <name evidence="1" type="ORF">SOCE836_050110</name>
</gene>
<accession>A0A4P2QRK0</accession>
<proteinExistence type="predicted"/>
<organism evidence="1 2">
    <name type="scientific">Sorangium cellulosum</name>
    <name type="common">Polyangium cellulosum</name>
    <dbReference type="NCBI Taxonomy" id="56"/>
    <lineage>
        <taxon>Bacteria</taxon>
        <taxon>Pseudomonadati</taxon>
        <taxon>Myxococcota</taxon>
        <taxon>Polyangia</taxon>
        <taxon>Polyangiales</taxon>
        <taxon>Polyangiaceae</taxon>
        <taxon>Sorangium</taxon>
    </lineage>
</organism>
<dbReference type="AlphaFoldDB" id="A0A4P2QRK0"/>
<sequence>MGGTEGYRSQMEHASVTVPVGVIEGSAYELIEIPSDQVDTEMLVAGPSSGIPEALQGLFWMDGNPLPDEVVSLGGSTWDAATSTTRIHVYGERVWSWHADLWGRGLYALVRAARLVYELRLNPELTFGEIVPFVRLAGRRVRVPEQLARLTMRRVSDGHWLRESWFFGFFHHVYDLRRIVCGDGSRTDAFVAYASSAPARSALAVRRPAAAARAAAA</sequence>
<evidence type="ECO:0000313" key="2">
    <source>
        <dbReference type="Proteomes" id="UP000295497"/>
    </source>
</evidence>
<reference evidence="1 2" key="1">
    <citation type="submission" date="2015-09" db="EMBL/GenBank/DDBJ databases">
        <title>Sorangium comparison.</title>
        <authorList>
            <person name="Zaburannyi N."/>
            <person name="Bunk B."/>
            <person name="Overmann J."/>
            <person name="Mueller R."/>
        </authorList>
    </citation>
    <scope>NUCLEOTIDE SEQUENCE [LARGE SCALE GENOMIC DNA]</scope>
    <source>
        <strain evidence="1 2">So ce836</strain>
    </source>
</reference>